<dbReference type="GO" id="GO:0008776">
    <property type="term" value="F:acetate kinase activity"/>
    <property type="evidence" value="ECO:0007669"/>
    <property type="project" value="UniProtKB-UniRule"/>
</dbReference>
<name>A0A0F7JVR9_9SPHN</name>
<dbReference type="InterPro" id="IPR023865">
    <property type="entry name" value="Aliphatic_acid_kinase_CS"/>
</dbReference>
<feature type="site" description="Transition state stabilizer" evidence="9">
    <location>
        <position position="177"/>
    </location>
</feature>
<geneLocation type="plasmid" evidence="11 12">
    <name>pNXO2</name>
</geneLocation>
<dbReference type="GO" id="GO:0000287">
    <property type="term" value="F:magnesium ion binding"/>
    <property type="evidence" value="ECO:0007669"/>
    <property type="project" value="UniProtKB-UniRule"/>
</dbReference>
<evidence type="ECO:0000256" key="4">
    <source>
        <dbReference type="ARBA" id="ARBA00022723"/>
    </source>
</evidence>
<sequence>MTSSILVLNVGSSTLKFALFDGAGLDLLCRGVIEDRGAGFPVSTSGPYAPAFAALPGAAGATLPARIEWLLRTAATKLVDRPLAAVGHRVVHGGTTFAEPAIVNAAMLDELGRLIPLAPAHQPHNIAAIAAVTAMAPDLPQIACFDTAFHRTQPRVAQLYPLPRALSDEGLLRFGFHGLSYEHVAQALVEVAPDHANGRVIAAHLGHGASLCAMRNRQSVGTTMGFTSLEGLMMGTRSGSIDPGLILYLIRDRGMTVEAVGDLLNSRSGLLGVSGLSDDVRILAQSPDPSAAEALDLFAYRAAREIGSLMVAVGGLDLLVFTGGIGENSASLRAAICERLRWADVILDPARNEQGLPRISAEAARVKVFVIPANEELVIATATRELTAGLAGRSGGKRRSPPSVR</sequence>
<keyword evidence="5 9" id="KW-0547">Nucleotide-binding</keyword>
<evidence type="ECO:0000313" key="12">
    <source>
        <dbReference type="Proteomes" id="UP000018851"/>
    </source>
</evidence>
<comment type="catalytic activity">
    <reaction evidence="9">
        <text>acetate + ATP = acetyl phosphate + ADP</text>
        <dbReference type="Rhea" id="RHEA:11352"/>
        <dbReference type="ChEBI" id="CHEBI:22191"/>
        <dbReference type="ChEBI" id="CHEBI:30089"/>
        <dbReference type="ChEBI" id="CHEBI:30616"/>
        <dbReference type="ChEBI" id="CHEBI:456216"/>
        <dbReference type="EC" id="2.7.2.1"/>
    </reaction>
</comment>
<dbReference type="PIRSF" id="PIRSF000722">
    <property type="entry name" value="Acetate_prop_kin"/>
    <property type="match status" value="1"/>
</dbReference>
<keyword evidence="7 9" id="KW-0067">ATP-binding</keyword>
<dbReference type="GO" id="GO:0006085">
    <property type="term" value="P:acetyl-CoA biosynthetic process"/>
    <property type="evidence" value="ECO:0007669"/>
    <property type="project" value="UniProtKB-UniRule"/>
</dbReference>
<feature type="site" description="Transition state stabilizer" evidence="9">
    <location>
        <position position="237"/>
    </location>
</feature>
<keyword evidence="12" id="KW-1185">Reference proteome</keyword>
<dbReference type="UniPathway" id="UPA00340">
    <property type="reaction ID" value="UER00458"/>
</dbReference>
<accession>A0A0F7JVR9</accession>
<evidence type="ECO:0000256" key="8">
    <source>
        <dbReference type="ARBA" id="ARBA00022842"/>
    </source>
</evidence>
<feature type="binding site" evidence="9">
    <location>
        <position position="9"/>
    </location>
    <ligand>
        <name>Mg(2+)</name>
        <dbReference type="ChEBI" id="CHEBI:18420"/>
    </ligand>
</feature>
<dbReference type="Gene3D" id="3.30.420.40">
    <property type="match status" value="2"/>
</dbReference>
<evidence type="ECO:0000256" key="9">
    <source>
        <dbReference type="HAMAP-Rule" id="MF_00020"/>
    </source>
</evidence>
<dbReference type="InterPro" id="IPR004372">
    <property type="entry name" value="Ac/propionate_kinase"/>
</dbReference>
<evidence type="ECO:0000256" key="1">
    <source>
        <dbReference type="ARBA" id="ARBA00008748"/>
    </source>
</evidence>
<evidence type="ECO:0000256" key="3">
    <source>
        <dbReference type="ARBA" id="ARBA00022679"/>
    </source>
</evidence>
<dbReference type="EC" id="2.7.2.1" evidence="9"/>
<comment type="pathway">
    <text evidence="9">Metabolic intermediate biosynthesis; acetyl-CoA biosynthesis; acetyl-CoA from acetate: step 1/2.</text>
</comment>
<dbReference type="GO" id="GO:0005524">
    <property type="term" value="F:ATP binding"/>
    <property type="evidence" value="ECO:0007669"/>
    <property type="project" value="UniProtKB-KW"/>
</dbReference>
<keyword evidence="11" id="KW-0614">Plasmid</keyword>
<feature type="binding site" evidence="9">
    <location>
        <begin position="279"/>
        <end position="281"/>
    </location>
    <ligand>
        <name>ATP</name>
        <dbReference type="ChEBI" id="CHEBI:30616"/>
    </ligand>
</feature>
<dbReference type="KEGG" id="ssan:NX02_p1070"/>
<dbReference type="PROSITE" id="PS01075">
    <property type="entry name" value="ACETATE_KINASE_1"/>
    <property type="match status" value="1"/>
</dbReference>
<dbReference type="NCBIfam" id="TIGR00016">
    <property type="entry name" value="ackA"/>
    <property type="match status" value="1"/>
</dbReference>
<comment type="function">
    <text evidence="9">Catalyzes the formation of acetyl phosphate from acetate and ATP. Can also catalyze the reverse reaction.</text>
</comment>
<dbReference type="PRINTS" id="PR00471">
    <property type="entry name" value="ACETATEKNASE"/>
</dbReference>
<keyword evidence="2 9" id="KW-0963">Cytoplasm</keyword>
<dbReference type="SUPFAM" id="SSF53067">
    <property type="entry name" value="Actin-like ATPase domain"/>
    <property type="match status" value="2"/>
</dbReference>
<evidence type="ECO:0000256" key="2">
    <source>
        <dbReference type="ARBA" id="ARBA00022490"/>
    </source>
</evidence>
<proteinExistence type="inferred from homology"/>
<dbReference type="OrthoDB" id="9802453at2"/>
<comment type="subcellular location">
    <subcellularLocation>
        <location evidence="9">Cytoplasm</location>
    </subcellularLocation>
</comment>
<dbReference type="HAMAP" id="MF_00020">
    <property type="entry name" value="Acetate_kinase"/>
    <property type="match status" value="1"/>
</dbReference>
<keyword evidence="4 9" id="KW-0479">Metal-binding</keyword>
<keyword evidence="6 9" id="KW-0418">Kinase</keyword>
<evidence type="ECO:0000313" key="11">
    <source>
        <dbReference type="EMBL" id="AKH18855.1"/>
    </source>
</evidence>
<dbReference type="EMBL" id="CP011450">
    <property type="protein sequence ID" value="AKH18855.1"/>
    <property type="molecule type" value="Genomic_DNA"/>
</dbReference>
<feature type="active site" description="Proton donor/acceptor" evidence="9">
    <location>
        <position position="146"/>
    </location>
</feature>
<dbReference type="Proteomes" id="UP000018851">
    <property type="component" value="Plasmid pNXO2"/>
</dbReference>
<feature type="binding site" evidence="9">
    <location>
        <position position="89"/>
    </location>
    <ligand>
        <name>substrate</name>
    </ligand>
</feature>
<dbReference type="InterPro" id="IPR000890">
    <property type="entry name" value="Aliphatic_acid_kin_short-chain"/>
</dbReference>
<protein>
    <recommendedName>
        <fullName evidence="9">Acetate kinase</fullName>
        <ecNumber evidence="9">2.7.2.1</ecNumber>
    </recommendedName>
    <alternativeName>
        <fullName evidence="9">Acetokinase</fullName>
    </alternativeName>
</protein>
<evidence type="ECO:0000256" key="5">
    <source>
        <dbReference type="ARBA" id="ARBA00022741"/>
    </source>
</evidence>
<dbReference type="PANTHER" id="PTHR21060:SF21">
    <property type="entry name" value="ACETATE KINASE"/>
    <property type="match status" value="1"/>
</dbReference>
<dbReference type="InterPro" id="IPR043129">
    <property type="entry name" value="ATPase_NBD"/>
</dbReference>
<comment type="similarity">
    <text evidence="1 9 10">Belongs to the acetokinase family.</text>
</comment>
<dbReference type="RefSeq" id="WP_047100350.1">
    <property type="nucleotide sequence ID" value="NZ_CP011450.1"/>
</dbReference>
<comment type="subunit">
    <text evidence="9">Homodimer.</text>
</comment>
<feature type="binding site" evidence="9">
    <location>
        <begin position="324"/>
        <end position="328"/>
    </location>
    <ligand>
        <name>ATP</name>
        <dbReference type="ChEBI" id="CHEBI:30616"/>
    </ligand>
</feature>
<feature type="binding site" evidence="9">
    <location>
        <begin position="204"/>
        <end position="208"/>
    </location>
    <ligand>
        <name>ATP</name>
        <dbReference type="ChEBI" id="CHEBI:30616"/>
    </ligand>
</feature>
<evidence type="ECO:0000256" key="10">
    <source>
        <dbReference type="RuleBase" id="RU003835"/>
    </source>
</evidence>
<keyword evidence="8 9" id="KW-0460">Magnesium</keyword>
<dbReference type="Pfam" id="PF00871">
    <property type="entry name" value="Acetate_kinase"/>
    <property type="match status" value="1"/>
</dbReference>
<organism evidence="11 12">
    <name type="scientific">Sphingomonas sanxanigenens DSM 19645 = NX02</name>
    <dbReference type="NCBI Taxonomy" id="1123269"/>
    <lineage>
        <taxon>Bacteria</taxon>
        <taxon>Pseudomonadati</taxon>
        <taxon>Pseudomonadota</taxon>
        <taxon>Alphaproteobacteria</taxon>
        <taxon>Sphingomonadales</taxon>
        <taxon>Sphingomonadaceae</taxon>
        <taxon>Sphingomonas</taxon>
    </lineage>
</organism>
<evidence type="ECO:0000256" key="7">
    <source>
        <dbReference type="ARBA" id="ARBA00022840"/>
    </source>
</evidence>
<gene>
    <name evidence="9" type="primary">ackA</name>
    <name evidence="11" type="ORF">NX02_p1070</name>
</gene>
<dbReference type="AlphaFoldDB" id="A0A0F7JVR9"/>
<evidence type="ECO:0000256" key="6">
    <source>
        <dbReference type="ARBA" id="ARBA00022777"/>
    </source>
</evidence>
<reference evidence="11 12" key="1">
    <citation type="submission" date="2015-05" db="EMBL/GenBank/DDBJ databases">
        <title>Plasmid of Sphingomonas sanxanigenens NX02.</title>
        <authorList>
            <person name="Huang H."/>
            <person name="Ma T."/>
        </authorList>
    </citation>
    <scope>NUCLEOTIDE SEQUENCE [LARGE SCALE GENOMIC DNA]</scope>
    <source>
        <strain evidence="11 12">NX02</strain>
        <plasmid evidence="12">Plasmid pNXO2</plasmid>
    </source>
</reference>
<comment type="cofactor">
    <cofactor evidence="9">
        <name>Mg(2+)</name>
        <dbReference type="ChEBI" id="CHEBI:18420"/>
    </cofactor>
    <cofactor evidence="9">
        <name>Mn(2+)</name>
        <dbReference type="ChEBI" id="CHEBI:29035"/>
    </cofactor>
    <text evidence="9">Mg(2+). Can also accept Mn(2+).</text>
</comment>
<dbReference type="PANTHER" id="PTHR21060">
    <property type="entry name" value="ACETATE KINASE"/>
    <property type="match status" value="1"/>
</dbReference>
<dbReference type="GO" id="GO:0006083">
    <property type="term" value="P:acetate metabolic process"/>
    <property type="evidence" value="ECO:0007669"/>
    <property type="project" value="TreeGrafter"/>
</dbReference>
<feature type="binding site" evidence="9">
    <location>
        <position position="16"/>
    </location>
    <ligand>
        <name>ATP</name>
        <dbReference type="ChEBI" id="CHEBI:30616"/>
    </ligand>
</feature>
<feature type="binding site" evidence="9">
    <location>
        <position position="375"/>
    </location>
    <ligand>
        <name>Mg(2+)</name>
        <dbReference type="ChEBI" id="CHEBI:18420"/>
    </ligand>
</feature>
<keyword evidence="3 9" id="KW-0808">Transferase</keyword>
<dbReference type="GO" id="GO:0005829">
    <property type="term" value="C:cytosol"/>
    <property type="evidence" value="ECO:0007669"/>
    <property type="project" value="TreeGrafter"/>
</dbReference>